<comment type="caution">
    <text evidence="3">The sequence shown here is derived from an EMBL/GenBank/DDBJ whole genome shotgun (WGS) entry which is preliminary data.</text>
</comment>
<dbReference type="Proteomes" id="UP000553632">
    <property type="component" value="Unassembled WGS sequence"/>
</dbReference>
<protein>
    <submittedName>
        <fullName evidence="3">Uncharacterized protein</fullName>
    </submittedName>
</protein>
<dbReference type="EMBL" id="JABANO010015458">
    <property type="protein sequence ID" value="KAF4736839.1"/>
    <property type="molecule type" value="Genomic_DNA"/>
</dbReference>
<feature type="compositionally biased region" description="Basic residues" evidence="1">
    <location>
        <begin position="344"/>
        <end position="354"/>
    </location>
</feature>
<reference evidence="3 4" key="1">
    <citation type="submission" date="2020-04" db="EMBL/GenBank/DDBJ databases">
        <title>Perkinsus olseni comparative genomics.</title>
        <authorList>
            <person name="Bogema D.R."/>
        </authorList>
    </citation>
    <scope>NUCLEOTIDE SEQUENCE [LARGE SCALE GENOMIC DNA]</scope>
    <source>
        <strain evidence="3 4">ATCC PRA-207</strain>
    </source>
</reference>
<keyword evidence="2" id="KW-0812">Transmembrane</keyword>
<keyword evidence="2" id="KW-1133">Transmembrane helix</keyword>
<proteinExistence type="predicted"/>
<dbReference type="AlphaFoldDB" id="A0A7J6SV68"/>
<organism evidence="3 4">
    <name type="scientific">Perkinsus olseni</name>
    <name type="common">Perkinsus atlanticus</name>
    <dbReference type="NCBI Taxonomy" id="32597"/>
    <lineage>
        <taxon>Eukaryota</taxon>
        <taxon>Sar</taxon>
        <taxon>Alveolata</taxon>
        <taxon>Perkinsozoa</taxon>
        <taxon>Perkinsea</taxon>
        <taxon>Perkinsida</taxon>
        <taxon>Perkinsidae</taxon>
        <taxon>Perkinsus</taxon>
    </lineage>
</organism>
<feature type="transmembrane region" description="Helical" evidence="2">
    <location>
        <begin position="176"/>
        <end position="201"/>
    </location>
</feature>
<feature type="transmembrane region" description="Helical" evidence="2">
    <location>
        <begin position="207"/>
        <end position="230"/>
    </location>
</feature>
<sequence>MLITDADSNDDFMLPVALDLNTQDYRRHGTKVVWYIPTVRGVNSMPSVTLHDYMVKQRAIMSFAQEKLGGSCVVTPRKAVSLWDRAALHKTLAGFVGANDTDSPGFLQPSLMMEQYLRHDFETSMGGSQIRTDTGSSHFSSECGRWYLRLRMFVVAFVPTIRAKGCCSREALVGRIWSFVADVVPTIVIILRPFLLVSIFVRQPALIGVYFGIYFVVFHGISVALMAITLRNRRDVRRQWSKKPSPGIEPRTFRMAVVILFSDWFAASIIFPFYKIYQYVVDVYPALLHVMFSLNRIPGGHQSTRPGTSMPLPPAKDVDWFTVWKASSPSASSLPKEVPVQEKKARRSRGRERP</sequence>
<keyword evidence="4" id="KW-1185">Reference proteome</keyword>
<evidence type="ECO:0000313" key="3">
    <source>
        <dbReference type="EMBL" id="KAF4736839.1"/>
    </source>
</evidence>
<keyword evidence="2" id="KW-0472">Membrane</keyword>
<accession>A0A7J6SV68</accession>
<name>A0A7J6SV68_PEROL</name>
<evidence type="ECO:0000256" key="2">
    <source>
        <dbReference type="SAM" id="Phobius"/>
    </source>
</evidence>
<gene>
    <name evidence="3" type="ORF">FOZ63_028857</name>
</gene>
<feature type="transmembrane region" description="Helical" evidence="2">
    <location>
        <begin position="251"/>
        <end position="270"/>
    </location>
</feature>
<evidence type="ECO:0000313" key="4">
    <source>
        <dbReference type="Proteomes" id="UP000553632"/>
    </source>
</evidence>
<feature type="region of interest" description="Disordered" evidence="1">
    <location>
        <begin position="328"/>
        <end position="354"/>
    </location>
</feature>
<evidence type="ECO:0000256" key="1">
    <source>
        <dbReference type="SAM" id="MobiDB-lite"/>
    </source>
</evidence>